<evidence type="ECO:0000313" key="2">
    <source>
        <dbReference type="EMBL" id="MDA5092794.1"/>
    </source>
</evidence>
<organism evidence="2 3">
    <name type="scientific">Aliiroseovarius salicola</name>
    <dbReference type="NCBI Taxonomy" id="3009082"/>
    <lineage>
        <taxon>Bacteria</taxon>
        <taxon>Pseudomonadati</taxon>
        <taxon>Pseudomonadota</taxon>
        <taxon>Alphaproteobacteria</taxon>
        <taxon>Rhodobacterales</taxon>
        <taxon>Paracoccaceae</taxon>
        <taxon>Aliiroseovarius</taxon>
    </lineage>
</organism>
<dbReference type="Gene3D" id="3.50.50.60">
    <property type="entry name" value="FAD/NAD(P)-binding domain"/>
    <property type="match status" value="1"/>
</dbReference>
<dbReference type="RefSeq" id="WP_271052351.1">
    <property type="nucleotide sequence ID" value="NZ_JAQIIO010000001.1"/>
</dbReference>
<comment type="caution">
    <text evidence="2">The sequence shown here is derived from an EMBL/GenBank/DDBJ whole genome shotgun (WGS) entry which is preliminary data.</text>
</comment>
<sequence>MNKRVFKHSHYDAVIIGARCAGAATCIELARAGARVLLIDRDEPGNDTLSTHALMRPAISLLNDWGVLPDIEKAKTPLVSVTNFHYGAEKISVDIKPDGAIKGFYAPRRGILDRLLADKAVAFGAELHTGVSFQSASKDSQGRVCGAHLVTADGRQMSVSCNVLIGADGRQSTVASAVGAATQVEGQERSAVVYGYFDEIPNDGYRWFFGRDSYSGAIPTNAGAHCVFAAVHRDAFKDRFGPDPLAGMQSVVAECDPDLAQHLQRGSTDGRLRRFGGAPSHMRDCAGPGWALVGDAGYFKDPATAHGITDAFLDAHRLARALGSNPSYPLAYQLQRNAQSRRLFDITQKVATLNWNHSSLKALHRDLNLCMKAEYAELRGPNADAAQAA</sequence>
<dbReference type="Proteomes" id="UP001528040">
    <property type="component" value="Unassembled WGS sequence"/>
</dbReference>
<dbReference type="PRINTS" id="PR00420">
    <property type="entry name" value="RNGMNOXGNASE"/>
</dbReference>
<protein>
    <submittedName>
        <fullName evidence="2">NAD(P)/FAD-dependent oxidoreductase</fullName>
    </submittedName>
</protein>
<dbReference type="InterPro" id="IPR036188">
    <property type="entry name" value="FAD/NAD-bd_sf"/>
</dbReference>
<reference evidence="2 3" key="1">
    <citation type="submission" date="2023-01" db="EMBL/GenBank/DDBJ databases">
        <authorList>
            <person name="Yoon J.-W."/>
        </authorList>
    </citation>
    <scope>NUCLEOTIDE SEQUENCE [LARGE SCALE GENOMIC DNA]</scope>
    <source>
        <strain evidence="2 3">KMU-50</strain>
    </source>
</reference>
<proteinExistence type="predicted"/>
<evidence type="ECO:0000259" key="1">
    <source>
        <dbReference type="Pfam" id="PF01494"/>
    </source>
</evidence>
<evidence type="ECO:0000313" key="3">
    <source>
        <dbReference type="Proteomes" id="UP001528040"/>
    </source>
</evidence>
<dbReference type="PANTHER" id="PTHR42685">
    <property type="entry name" value="GERANYLGERANYL DIPHOSPHATE REDUCTASE"/>
    <property type="match status" value="1"/>
</dbReference>
<dbReference type="Pfam" id="PF01494">
    <property type="entry name" value="FAD_binding_3"/>
    <property type="match status" value="1"/>
</dbReference>
<name>A0ABT4VX86_9RHOB</name>
<dbReference type="PANTHER" id="PTHR42685:SF22">
    <property type="entry name" value="CONDITIONED MEDIUM FACTOR RECEPTOR 1"/>
    <property type="match status" value="1"/>
</dbReference>
<accession>A0ABT4VX86</accession>
<feature type="domain" description="FAD-binding" evidence="1">
    <location>
        <begin position="11"/>
        <end position="323"/>
    </location>
</feature>
<dbReference type="EMBL" id="JAQIIO010000001">
    <property type="protein sequence ID" value="MDA5092794.1"/>
    <property type="molecule type" value="Genomic_DNA"/>
</dbReference>
<dbReference type="SUPFAM" id="SSF51905">
    <property type="entry name" value="FAD/NAD(P)-binding domain"/>
    <property type="match status" value="1"/>
</dbReference>
<dbReference type="InterPro" id="IPR002938">
    <property type="entry name" value="FAD-bd"/>
</dbReference>
<gene>
    <name evidence="2" type="ORF">O2N63_01680</name>
</gene>
<dbReference type="InterPro" id="IPR050407">
    <property type="entry name" value="Geranylgeranyl_reductase"/>
</dbReference>
<keyword evidence="3" id="KW-1185">Reference proteome</keyword>